<protein>
    <recommendedName>
        <fullName evidence="3">Sec translocon accessory complex subunit YajC</fullName>
    </recommendedName>
</protein>
<dbReference type="OrthoDB" id="9811406at2"/>
<evidence type="ECO:0000256" key="4">
    <source>
        <dbReference type="ARBA" id="ARBA00022448"/>
    </source>
</evidence>
<keyword evidence="9" id="KW-0811">Translocation</keyword>
<reference evidence="13 14" key="1">
    <citation type="submission" date="2018-10" db="EMBL/GenBank/DDBJ databases">
        <title>Genomic Encyclopedia of Type Strains, Phase IV (KMG-IV): sequencing the most valuable type-strain genomes for metagenomic binning, comparative biology and taxonomic classification.</title>
        <authorList>
            <person name="Goeker M."/>
        </authorList>
    </citation>
    <scope>NUCLEOTIDE SEQUENCE [LARGE SCALE GENOMIC DNA]</scope>
    <source>
        <strain evidence="13 14">DSM 12769</strain>
    </source>
</reference>
<dbReference type="RefSeq" id="WP_121440692.1">
    <property type="nucleotide sequence ID" value="NZ_RCDA01000001.1"/>
</dbReference>
<keyword evidence="10 12" id="KW-0472">Membrane</keyword>
<dbReference type="GO" id="GO:0005886">
    <property type="term" value="C:plasma membrane"/>
    <property type="evidence" value="ECO:0007669"/>
    <property type="project" value="UniProtKB-SubCell"/>
</dbReference>
<dbReference type="PANTHER" id="PTHR33909:SF1">
    <property type="entry name" value="SEC TRANSLOCON ACCESSORY COMPLEX SUBUNIT YAJC"/>
    <property type="match status" value="1"/>
</dbReference>
<feature type="compositionally biased region" description="Basic and acidic residues" evidence="11">
    <location>
        <begin position="104"/>
        <end position="123"/>
    </location>
</feature>
<keyword evidence="7" id="KW-0653">Protein transport</keyword>
<evidence type="ECO:0000256" key="12">
    <source>
        <dbReference type="SAM" id="Phobius"/>
    </source>
</evidence>
<feature type="transmembrane region" description="Helical" evidence="12">
    <location>
        <begin position="20"/>
        <end position="38"/>
    </location>
</feature>
<feature type="region of interest" description="Disordered" evidence="11">
    <location>
        <begin position="96"/>
        <end position="165"/>
    </location>
</feature>
<keyword evidence="8 12" id="KW-1133">Transmembrane helix</keyword>
<gene>
    <name evidence="13" type="ORF">DFR31_0075</name>
</gene>
<dbReference type="PANTHER" id="PTHR33909">
    <property type="entry name" value="SEC TRANSLOCON ACCESSORY COMPLEX SUBUNIT YAJC"/>
    <property type="match status" value="1"/>
</dbReference>
<dbReference type="EMBL" id="RCDA01000001">
    <property type="protein sequence ID" value="RLK50185.1"/>
    <property type="molecule type" value="Genomic_DNA"/>
</dbReference>
<sequence length="165" mass="18103">MDFFISTAMAQGGGEQGNPLFGIIFLVLMMAIFWFLLIRPQQKRQKEHQKMVGELSRGDEVVTNGGVLGRVTAVGETFITLEVSKSQQVRVQKNAVANVMPKGTIKEQEKAAQQAKKDAKKQEQQPQVDDQSDEPAPAEEASAEETEKGAEGSEDATQDKDRPAQ</sequence>
<dbReference type="Pfam" id="PF02699">
    <property type="entry name" value="YajC"/>
    <property type="match status" value="1"/>
</dbReference>
<keyword evidence="5" id="KW-1003">Cell membrane</keyword>
<keyword evidence="6 12" id="KW-0812">Transmembrane</keyword>
<evidence type="ECO:0000256" key="3">
    <source>
        <dbReference type="ARBA" id="ARBA00014962"/>
    </source>
</evidence>
<evidence type="ECO:0000313" key="13">
    <source>
        <dbReference type="EMBL" id="RLK50185.1"/>
    </source>
</evidence>
<organism evidence="13 14">
    <name type="scientific">Alkalispirillum mobile</name>
    <dbReference type="NCBI Taxonomy" id="85925"/>
    <lineage>
        <taxon>Bacteria</taxon>
        <taxon>Pseudomonadati</taxon>
        <taxon>Pseudomonadota</taxon>
        <taxon>Gammaproteobacteria</taxon>
        <taxon>Chromatiales</taxon>
        <taxon>Ectothiorhodospiraceae</taxon>
        <taxon>Alkalispirillum</taxon>
    </lineage>
</organism>
<accession>A0A498C3G3</accession>
<dbReference type="InterPro" id="IPR003849">
    <property type="entry name" value="Preprotein_translocase_YajC"/>
</dbReference>
<comment type="similarity">
    <text evidence="2">Belongs to the YajC family.</text>
</comment>
<evidence type="ECO:0000256" key="1">
    <source>
        <dbReference type="ARBA" id="ARBA00004162"/>
    </source>
</evidence>
<evidence type="ECO:0000256" key="10">
    <source>
        <dbReference type="ARBA" id="ARBA00023136"/>
    </source>
</evidence>
<evidence type="ECO:0000256" key="5">
    <source>
        <dbReference type="ARBA" id="ARBA00022475"/>
    </source>
</evidence>
<dbReference type="GO" id="GO:0015031">
    <property type="term" value="P:protein transport"/>
    <property type="evidence" value="ECO:0007669"/>
    <property type="project" value="UniProtKB-KW"/>
</dbReference>
<dbReference type="NCBIfam" id="TIGR00739">
    <property type="entry name" value="yajC"/>
    <property type="match status" value="1"/>
</dbReference>
<evidence type="ECO:0000256" key="2">
    <source>
        <dbReference type="ARBA" id="ARBA00006742"/>
    </source>
</evidence>
<proteinExistence type="inferred from homology"/>
<dbReference type="Proteomes" id="UP000275461">
    <property type="component" value="Unassembled WGS sequence"/>
</dbReference>
<evidence type="ECO:0000256" key="6">
    <source>
        <dbReference type="ARBA" id="ARBA00022692"/>
    </source>
</evidence>
<evidence type="ECO:0000256" key="7">
    <source>
        <dbReference type="ARBA" id="ARBA00022927"/>
    </source>
</evidence>
<comment type="subcellular location">
    <subcellularLocation>
        <location evidence="1">Cell membrane</location>
        <topology evidence="1">Single-pass membrane protein</topology>
    </subcellularLocation>
</comment>
<dbReference type="PRINTS" id="PR01853">
    <property type="entry name" value="YAJCTRNLCASE"/>
</dbReference>
<dbReference type="AlphaFoldDB" id="A0A498C3G3"/>
<feature type="compositionally biased region" description="Basic and acidic residues" evidence="11">
    <location>
        <begin position="145"/>
        <end position="165"/>
    </location>
</feature>
<evidence type="ECO:0000256" key="11">
    <source>
        <dbReference type="SAM" id="MobiDB-lite"/>
    </source>
</evidence>
<dbReference type="SMART" id="SM01323">
    <property type="entry name" value="YajC"/>
    <property type="match status" value="1"/>
</dbReference>
<keyword evidence="14" id="KW-1185">Reference proteome</keyword>
<name>A0A498C3G3_9GAMM</name>
<evidence type="ECO:0000256" key="8">
    <source>
        <dbReference type="ARBA" id="ARBA00022989"/>
    </source>
</evidence>
<feature type="compositionally biased region" description="Acidic residues" evidence="11">
    <location>
        <begin position="130"/>
        <end position="144"/>
    </location>
</feature>
<comment type="caution">
    <text evidence="13">The sequence shown here is derived from an EMBL/GenBank/DDBJ whole genome shotgun (WGS) entry which is preliminary data.</text>
</comment>
<keyword evidence="4" id="KW-0813">Transport</keyword>
<evidence type="ECO:0000256" key="9">
    <source>
        <dbReference type="ARBA" id="ARBA00023010"/>
    </source>
</evidence>
<evidence type="ECO:0000313" key="14">
    <source>
        <dbReference type="Proteomes" id="UP000275461"/>
    </source>
</evidence>